<keyword evidence="2" id="KW-0472">Membrane</keyword>
<sequence>MTIDRLPLEASLEIPRDSYLNKVVIEEGVSCSNIKAPQHVQVDNDLHVTDDTTNTDATMYTDTTHKTETSAKLQRPKLHVQTTSPQTIPSSNLPTLEGITSAPTENSENPEISTLVTNMFSDQTMTTTDEDNTPWIVSTVVTTAGTTFKSDISVISISIPVIVTLSVLIPIVVIILIGNIICMLRHNYFKRHIKYSHIHKDDKEMEFYV</sequence>
<evidence type="ECO:0000313" key="4">
    <source>
        <dbReference type="Proteomes" id="UP000507470"/>
    </source>
</evidence>
<feature type="transmembrane region" description="Helical" evidence="2">
    <location>
        <begin position="157"/>
        <end position="184"/>
    </location>
</feature>
<organism evidence="3 4">
    <name type="scientific">Mytilus coruscus</name>
    <name type="common">Sea mussel</name>
    <dbReference type="NCBI Taxonomy" id="42192"/>
    <lineage>
        <taxon>Eukaryota</taxon>
        <taxon>Metazoa</taxon>
        <taxon>Spiralia</taxon>
        <taxon>Lophotrochozoa</taxon>
        <taxon>Mollusca</taxon>
        <taxon>Bivalvia</taxon>
        <taxon>Autobranchia</taxon>
        <taxon>Pteriomorphia</taxon>
        <taxon>Mytilida</taxon>
        <taxon>Mytiloidea</taxon>
        <taxon>Mytilidae</taxon>
        <taxon>Mytilinae</taxon>
        <taxon>Mytilus</taxon>
    </lineage>
</organism>
<name>A0A6J8C6H6_MYTCO</name>
<proteinExistence type="predicted"/>
<dbReference type="Proteomes" id="UP000507470">
    <property type="component" value="Unassembled WGS sequence"/>
</dbReference>
<keyword evidence="2" id="KW-0812">Transmembrane</keyword>
<feature type="region of interest" description="Disordered" evidence="1">
    <location>
        <begin position="76"/>
        <end position="95"/>
    </location>
</feature>
<gene>
    <name evidence="3" type="ORF">MCOR_25829</name>
</gene>
<protein>
    <submittedName>
        <fullName evidence="3">Uncharacterized protein</fullName>
    </submittedName>
</protein>
<dbReference type="EMBL" id="CACVKT020004601">
    <property type="protein sequence ID" value="CAC5390754.1"/>
    <property type="molecule type" value="Genomic_DNA"/>
</dbReference>
<accession>A0A6J8C6H6</accession>
<evidence type="ECO:0000313" key="3">
    <source>
        <dbReference type="EMBL" id="CAC5390754.1"/>
    </source>
</evidence>
<keyword evidence="2" id="KW-1133">Transmembrane helix</keyword>
<dbReference type="AlphaFoldDB" id="A0A6J8C6H6"/>
<evidence type="ECO:0000256" key="2">
    <source>
        <dbReference type="SAM" id="Phobius"/>
    </source>
</evidence>
<evidence type="ECO:0000256" key="1">
    <source>
        <dbReference type="SAM" id="MobiDB-lite"/>
    </source>
</evidence>
<keyword evidence="4" id="KW-1185">Reference proteome</keyword>
<reference evidence="3 4" key="1">
    <citation type="submission" date="2020-06" db="EMBL/GenBank/DDBJ databases">
        <authorList>
            <person name="Li R."/>
            <person name="Bekaert M."/>
        </authorList>
    </citation>
    <scope>NUCLEOTIDE SEQUENCE [LARGE SCALE GENOMIC DNA]</scope>
    <source>
        <strain evidence="4">wild</strain>
    </source>
</reference>
<feature type="compositionally biased region" description="Polar residues" evidence="1">
    <location>
        <begin position="80"/>
        <end position="94"/>
    </location>
</feature>